<feature type="transmembrane region" description="Helical" evidence="1">
    <location>
        <begin position="34"/>
        <end position="56"/>
    </location>
</feature>
<proteinExistence type="predicted"/>
<dbReference type="Pfam" id="PF01757">
    <property type="entry name" value="Acyl_transf_3"/>
    <property type="match status" value="1"/>
</dbReference>
<evidence type="ECO:0000313" key="7">
    <source>
        <dbReference type="Proteomes" id="UP000659654"/>
    </source>
</evidence>
<evidence type="ECO:0000313" key="4">
    <source>
        <dbReference type="EMBL" id="CAD5207984.1"/>
    </source>
</evidence>
<keyword evidence="1" id="KW-1133">Transmembrane helix</keyword>
<feature type="transmembrane region" description="Helical" evidence="1">
    <location>
        <begin position="366"/>
        <end position="384"/>
    </location>
</feature>
<feature type="transmembrane region" description="Helical" evidence="1">
    <location>
        <begin position="168"/>
        <end position="186"/>
    </location>
</feature>
<dbReference type="PANTHER" id="PTHR23028:SF53">
    <property type="entry name" value="ACYL_TRANSF_3 DOMAIN-CONTAINING PROTEIN"/>
    <property type="match status" value="1"/>
</dbReference>
<feature type="transmembrane region" description="Helical" evidence="1">
    <location>
        <begin position="77"/>
        <end position="98"/>
    </location>
</feature>
<keyword evidence="1" id="KW-0812">Transmembrane</keyword>
<evidence type="ECO:0000313" key="8">
    <source>
        <dbReference type="WBParaSite" id="BXY_0872300.1"/>
    </source>
</evidence>
<dbReference type="GO" id="GO:0016747">
    <property type="term" value="F:acyltransferase activity, transferring groups other than amino-acyl groups"/>
    <property type="evidence" value="ECO:0007669"/>
    <property type="project" value="InterPro"/>
</dbReference>
<dbReference type="Pfam" id="PF19040">
    <property type="entry name" value="SGNH"/>
    <property type="match status" value="1"/>
</dbReference>
<organism evidence="6 8">
    <name type="scientific">Bursaphelenchus xylophilus</name>
    <name type="common">Pinewood nematode worm</name>
    <name type="synonym">Aphelenchoides xylophilus</name>
    <dbReference type="NCBI Taxonomy" id="6326"/>
    <lineage>
        <taxon>Eukaryota</taxon>
        <taxon>Metazoa</taxon>
        <taxon>Ecdysozoa</taxon>
        <taxon>Nematoda</taxon>
        <taxon>Chromadorea</taxon>
        <taxon>Rhabditida</taxon>
        <taxon>Tylenchina</taxon>
        <taxon>Tylenchomorpha</taxon>
        <taxon>Aphelenchoidea</taxon>
        <taxon>Aphelenchoididae</taxon>
        <taxon>Bursaphelenchus</taxon>
    </lineage>
</organism>
<dbReference type="Proteomes" id="UP000095284">
    <property type="component" value="Unplaced"/>
</dbReference>
<feature type="transmembrane region" description="Helical" evidence="1">
    <location>
        <begin position="336"/>
        <end position="354"/>
    </location>
</feature>
<evidence type="ECO:0000259" key="2">
    <source>
        <dbReference type="Pfam" id="PF01757"/>
    </source>
</evidence>
<sequence length="711" mass="82513">MQKHSKRHDLQGLRFLAIFAVLLFHIWPDLFPNGYLGVDIFFVLSGFLMCTILSSGEFNSASIDKFYFRRIKRIFPTYYFIIVSTLLAGFVILLDSFYPTMISESTSAALFASNMFNLPASGYFAVNNQYPLFLHTWSLSVEVQFYLIVPWIFWLLTRFRERSKPVGWLILLAICVFSFGFQVYFLENTNISHMSMASRMWQFMVGFATAFSTIKKKEAEASDYILLSEDAEENQKTKTFLPEVSTCTRLAKIVVTATLTVLLLSKVMQNAVVLRAVSTLLAGLFIYLNDDTILSHPFMVYIGDVSYSIYLVHWPIAKLSKYYNTGKTVSQFDSGICIIAFSLMCGCLVEHLFMKISSYITKWSRLILLLTLFLSAIFSLQMYIQFSVPTEDVPKDEVGAQNRTRLLRYNETGFLEYAKGIYQNRQNPLNMTRKEIEFFNLQQRDYLDNNAKECKKRQWGQFKKVLKDSGFYDYVCQVEGSGNKEVLIIGDSVARDTYMGVQENFRDVYSHMSLVSRRGFHPFYRDPGLSNDSDVIFSAVVKNWERPIDILFVLYSTTTFGTEEVKKKYVDKYPMMLQVFLDQVQPYVKDLIFLGYPEVTVDTFNNIEEMFKFIRDGSSLDAFHMSWPQHKKRKARFSHVTENIQCPKCLKVDHARSMCSTITDRCLSALPNGLILRRDNIHAMLMGSFFYAEEFRFAYDRKYGMRQETRT</sequence>
<dbReference type="eggNOG" id="ENOG502SGA9">
    <property type="taxonomic scope" value="Eukaryota"/>
</dbReference>
<dbReference type="GO" id="GO:0000271">
    <property type="term" value="P:polysaccharide biosynthetic process"/>
    <property type="evidence" value="ECO:0007669"/>
    <property type="project" value="TreeGrafter"/>
</dbReference>
<dbReference type="InterPro" id="IPR050879">
    <property type="entry name" value="Acyltransferase_3"/>
</dbReference>
<dbReference type="InterPro" id="IPR002656">
    <property type="entry name" value="Acyl_transf_3_dom"/>
</dbReference>
<dbReference type="Proteomes" id="UP000582659">
    <property type="component" value="Unassembled WGS sequence"/>
</dbReference>
<evidence type="ECO:0000259" key="3">
    <source>
        <dbReference type="Pfam" id="PF19040"/>
    </source>
</evidence>
<reference evidence="8" key="1">
    <citation type="submission" date="2016-11" db="UniProtKB">
        <authorList>
            <consortium name="WormBaseParasite"/>
        </authorList>
    </citation>
    <scope>IDENTIFICATION</scope>
</reference>
<feature type="domain" description="Acyltransferase 3" evidence="2">
    <location>
        <begin position="8"/>
        <end position="345"/>
    </location>
</feature>
<feature type="domain" description="SGNH" evidence="3">
    <location>
        <begin position="472"/>
        <end position="694"/>
    </location>
</feature>
<dbReference type="EMBL" id="CAJFDI010000001">
    <property type="protein sequence ID" value="CAD5207984.1"/>
    <property type="molecule type" value="Genomic_DNA"/>
</dbReference>
<evidence type="ECO:0000313" key="5">
    <source>
        <dbReference type="EMBL" id="CAG9079793.1"/>
    </source>
</evidence>
<dbReference type="PANTHER" id="PTHR23028">
    <property type="entry name" value="ACETYLTRANSFERASE"/>
    <property type="match status" value="1"/>
</dbReference>
<feature type="transmembrane region" description="Helical" evidence="1">
    <location>
        <begin position="137"/>
        <end position="156"/>
    </location>
</feature>
<feature type="transmembrane region" description="Helical" evidence="1">
    <location>
        <begin position="298"/>
        <end position="316"/>
    </location>
</feature>
<gene>
    <name evidence="4" type="ORF">BXYJ_LOCUS220</name>
</gene>
<keyword evidence="7" id="KW-1185">Reference proteome</keyword>
<dbReference type="EMBL" id="CAJFCV020000001">
    <property type="protein sequence ID" value="CAG9079793.1"/>
    <property type="molecule type" value="Genomic_DNA"/>
</dbReference>
<reference evidence="5" key="2">
    <citation type="submission" date="2020-08" db="EMBL/GenBank/DDBJ databases">
        <authorList>
            <person name="Kikuchi T."/>
        </authorList>
    </citation>
    <scope>NUCLEOTIDE SEQUENCE</scope>
    <source>
        <strain evidence="4">Ka4C1</strain>
    </source>
</reference>
<accession>A0A1I7S6T5</accession>
<dbReference type="InterPro" id="IPR043968">
    <property type="entry name" value="SGNH"/>
</dbReference>
<name>A0A1I7S6T5_BURXY</name>
<dbReference type="WBParaSite" id="BXY_0872300.1">
    <property type="protein sequence ID" value="BXY_0872300.1"/>
    <property type="gene ID" value="BXY_0872300"/>
</dbReference>
<dbReference type="OrthoDB" id="92766at2759"/>
<dbReference type="Proteomes" id="UP000659654">
    <property type="component" value="Unassembled WGS sequence"/>
</dbReference>
<dbReference type="AlphaFoldDB" id="A0A1I7S6T5"/>
<protein>
    <submittedName>
        <fullName evidence="4">(pine wood nematode) hypothetical protein</fullName>
    </submittedName>
</protein>
<evidence type="ECO:0000313" key="6">
    <source>
        <dbReference type="Proteomes" id="UP000095284"/>
    </source>
</evidence>
<evidence type="ECO:0000256" key="1">
    <source>
        <dbReference type="SAM" id="Phobius"/>
    </source>
</evidence>
<keyword evidence="1" id="KW-0472">Membrane</keyword>
<feature type="transmembrane region" description="Helical" evidence="1">
    <location>
        <begin position="12"/>
        <end position="28"/>
    </location>
</feature>
<feature type="transmembrane region" description="Helical" evidence="1">
    <location>
        <begin position="267"/>
        <end position="286"/>
    </location>
</feature>
<dbReference type="GO" id="GO:0016020">
    <property type="term" value="C:membrane"/>
    <property type="evidence" value="ECO:0007669"/>
    <property type="project" value="TreeGrafter"/>
</dbReference>